<dbReference type="InterPro" id="IPR029044">
    <property type="entry name" value="Nucleotide-diphossugar_trans"/>
</dbReference>
<evidence type="ECO:0000313" key="3">
    <source>
        <dbReference type="Proteomes" id="UP001500027"/>
    </source>
</evidence>
<dbReference type="EMBL" id="BAABAV010000001">
    <property type="protein sequence ID" value="GAA4268112.1"/>
    <property type="molecule type" value="Genomic_DNA"/>
</dbReference>
<dbReference type="Pfam" id="PF00535">
    <property type="entry name" value="Glycos_transf_2"/>
    <property type="match status" value="1"/>
</dbReference>
<evidence type="ECO:0000259" key="1">
    <source>
        <dbReference type="Pfam" id="PF00535"/>
    </source>
</evidence>
<gene>
    <name evidence="2" type="ORF">GCM10022257_02130</name>
</gene>
<feature type="domain" description="Glycosyltransferase 2-like" evidence="1">
    <location>
        <begin position="8"/>
        <end position="144"/>
    </location>
</feature>
<keyword evidence="3" id="KW-1185">Reference proteome</keyword>
<organism evidence="2 3">
    <name type="scientific">Hyunsoonleella aestuarii</name>
    <dbReference type="NCBI Taxonomy" id="912802"/>
    <lineage>
        <taxon>Bacteria</taxon>
        <taxon>Pseudomonadati</taxon>
        <taxon>Bacteroidota</taxon>
        <taxon>Flavobacteriia</taxon>
        <taxon>Flavobacteriales</taxon>
        <taxon>Flavobacteriaceae</taxon>
    </lineage>
</organism>
<dbReference type="Proteomes" id="UP001500027">
    <property type="component" value="Unassembled WGS sequence"/>
</dbReference>
<dbReference type="InterPro" id="IPR001173">
    <property type="entry name" value="Glyco_trans_2-like"/>
</dbReference>
<comment type="caution">
    <text evidence="2">The sequence shown here is derived from an EMBL/GenBank/DDBJ whole genome shotgun (WGS) entry which is preliminary data.</text>
</comment>
<protein>
    <recommendedName>
        <fullName evidence="1">Glycosyltransferase 2-like domain-containing protein</fullName>
    </recommendedName>
</protein>
<reference evidence="3" key="1">
    <citation type="journal article" date="2019" name="Int. J. Syst. Evol. Microbiol.">
        <title>The Global Catalogue of Microorganisms (GCM) 10K type strain sequencing project: providing services to taxonomists for standard genome sequencing and annotation.</title>
        <authorList>
            <consortium name="The Broad Institute Genomics Platform"/>
            <consortium name="The Broad Institute Genome Sequencing Center for Infectious Disease"/>
            <person name="Wu L."/>
            <person name="Ma J."/>
        </authorList>
    </citation>
    <scope>NUCLEOTIDE SEQUENCE [LARGE SCALE GENOMIC DNA]</scope>
    <source>
        <strain evidence="3">JCM 17452</strain>
    </source>
</reference>
<proteinExistence type="predicted"/>
<dbReference type="InterPro" id="IPR050834">
    <property type="entry name" value="Glycosyltransf_2"/>
</dbReference>
<name>A0ABP8E7E9_9FLAO</name>
<evidence type="ECO:0000313" key="2">
    <source>
        <dbReference type="EMBL" id="GAA4268112.1"/>
    </source>
</evidence>
<accession>A0ABP8E7E9</accession>
<dbReference type="PANTHER" id="PTHR43685">
    <property type="entry name" value="GLYCOSYLTRANSFERASE"/>
    <property type="match status" value="1"/>
</dbReference>
<dbReference type="PANTHER" id="PTHR43685:SF11">
    <property type="entry name" value="GLYCOSYLTRANSFERASE TAGX-RELATED"/>
    <property type="match status" value="1"/>
</dbReference>
<sequence>MVNKPKVTVICTCYNHEHYVVDALNSILNQTYPNIQLIIIDDCSTDNSVNVIEQWIKGRKDILFLKNTQNLGSIKTFNTAYKHVQGEYILDLAADDILLNHCIHELVNAFADNEFKNIGIVYGNINLVDEDRNHLSIYYDNTENPESGDIYKMVIGRTTKICSIASMIKKTVFDAVGGYDESLSYEDLDLWVRVSRNYNFQYIPLVLAEKRELNNSLSAHFLKRNNLSYKLHTSTLKIFEKILELNVSKDEYRIMLKRIYFEIFKFLKARQFLLLLRLLLIGLKATFKSI</sequence>
<dbReference type="RefSeq" id="WP_139001904.1">
    <property type="nucleotide sequence ID" value="NZ_BAABAV010000001.1"/>
</dbReference>
<dbReference type="Gene3D" id="3.90.550.10">
    <property type="entry name" value="Spore Coat Polysaccharide Biosynthesis Protein SpsA, Chain A"/>
    <property type="match status" value="1"/>
</dbReference>
<dbReference type="SUPFAM" id="SSF53448">
    <property type="entry name" value="Nucleotide-diphospho-sugar transferases"/>
    <property type="match status" value="1"/>
</dbReference>